<reference evidence="3" key="2">
    <citation type="submission" date="2022-12" db="EMBL/GenBank/DDBJ databases">
        <title>Whole genome sequencing of Borrelia miyamotoi strains isolated at the Russian territory.</title>
        <authorList>
            <person name="Kuleshov K.V."/>
            <person name="Platonov A.E."/>
            <person name="Goptar I.A."/>
            <person name="Shipulin G.A."/>
            <person name="Markelov M.L."/>
            <person name="Koetsveld J."/>
            <person name="Kolyasnikova N.M."/>
            <person name="Sarksyan D.S."/>
            <person name="Toporkova M.G."/>
            <person name="Hovius J.W."/>
        </authorList>
    </citation>
    <scope>NUCLEOTIDE SEQUENCE</scope>
    <source>
        <strain evidence="2">Yekat-1</strain>
        <strain evidence="3">Yekat-76</strain>
    </source>
</reference>
<organism evidence="3 5">
    <name type="scientific">Borrelia miyamotoi</name>
    <dbReference type="NCBI Taxonomy" id="47466"/>
    <lineage>
        <taxon>Bacteria</taxon>
        <taxon>Pseudomonadati</taxon>
        <taxon>Spirochaetota</taxon>
        <taxon>Spirochaetia</taxon>
        <taxon>Spirochaetales</taxon>
        <taxon>Borreliaceae</taxon>
        <taxon>Borrelia</taxon>
    </lineage>
</organism>
<keyword evidence="1" id="KW-0472">Membrane</keyword>
<evidence type="ECO:0000313" key="2">
    <source>
        <dbReference type="EMBL" id="ATQ16389.1"/>
    </source>
</evidence>
<feature type="transmembrane region" description="Helical" evidence="1">
    <location>
        <begin position="7"/>
        <end position="27"/>
    </location>
</feature>
<sequence>MNEFLFYKVRLIFIFLLNVIFSVFYILMYRNIFGVFILFLILINIFVIISYLRYFYEIDFQENKIFYKKFYSRIHFNFNDIVWIEKKLLDSTLILGLNNGLKIRICFLRKQYLSDFVRRLKSLRSDLFIAKSQEFPIKYYVSGIYLVMYLFRILTSLLVYYISFDSIMIFLFVLLIDIKVLIGDVLVMKDLVIFYEFRKDSVYERKIFSQREYFYRFFKNIFINDSELDRNDYLSFIYSYNDKRKKVYINDEKMSYSMQKVFAYVKKYCKEYSCS</sequence>
<feature type="transmembrane region" description="Helical" evidence="1">
    <location>
        <begin position="33"/>
        <end position="56"/>
    </location>
</feature>
<dbReference type="EMBL" id="CP036557">
    <property type="protein sequence ID" value="QBK62140.1"/>
    <property type="molecule type" value="Genomic_DNA"/>
</dbReference>
<keyword evidence="1" id="KW-0812">Transmembrane</keyword>
<reference evidence="5" key="1">
    <citation type="submission" date="2019-03" db="EMBL/GenBank/DDBJ databases">
        <title>Whole genome sequencing of Borrelia miyamotoi strains isolated at the Russian territory.</title>
        <authorList>
            <person name="Kuleshov K.V."/>
            <person name="Platonov A.E."/>
            <person name="Goptar I.A."/>
            <person name="Shipulin G.A."/>
            <person name="Markelov M.L."/>
            <person name="Koetsveld J."/>
            <person name="Kolyasnikova N.M."/>
            <person name="Sarksyan D.S."/>
            <person name="Toporkova M.G."/>
            <person name="Hovius J.W."/>
        </authorList>
    </citation>
    <scope>NUCLEOTIDE SEQUENCE [LARGE SCALE GENOMIC DNA]</scope>
    <source>
        <strain evidence="4">Yekat-1</strain>
        <strain evidence="5">Yekat-76</strain>
    </source>
</reference>
<evidence type="ECO:0000313" key="3">
    <source>
        <dbReference type="EMBL" id="QBK62140.1"/>
    </source>
</evidence>
<dbReference type="Proteomes" id="UP000230633">
    <property type="component" value="Chromosome"/>
</dbReference>
<protein>
    <recommendedName>
        <fullName evidence="6">Membrane associated protein</fullName>
    </recommendedName>
</protein>
<feature type="transmembrane region" description="Helical" evidence="1">
    <location>
        <begin position="139"/>
        <end position="161"/>
    </location>
</feature>
<keyword evidence="4" id="KW-1185">Reference proteome</keyword>
<name>A0AAP8YRZ4_9SPIR</name>
<dbReference type="Proteomes" id="UP000291995">
    <property type="component" value="Chromosome"/>
</dbReference>
<dbReference type="EMBL" id="CP024333">
    <property type="protein sequence ID" value="ATQ16389.1"/>
    <property type="molecule type" value="Genomic_DNA"/>
</dbReference>
<feature type="transmembrane region" description="Helical" evidence="1">
    <location>
        <begin position="167"/>
        <end position="188"/>
    </location>
</feature>
<dbReference type="AlphaFoldDB" id="A0AAP8YRZ4"/>
<evidence type="ECO:0008006" key="6">
    <source>
        <dbReference type="Google" id="ProtNLM"/>
    </source>
</evidence>
<proteinExistence type="predicted"/>
<dbReference type="RefSeq" id="WP_025443896.1">
    <property type="nucleotide sequence ID" value="NZ_AP024372.1"/>
</dbReference>
<keyword evidence="1" id="KW-1133">Transmembrane helix</keyword>
<evidence type="ECO:0000256" key="1">
    <source>
        <dbReference type="SAM" id="Phobius"/>
    </source>
</evidence>
<gene>
    <name evidence="2" type="ORF">CNO13_03110</name>
    <name evidence="3" type="ORF">EZU67_03105</name>
</gene>
<evidence type="ECO:0000313" key="5">
    <source>
        <dbReference type="Proteomes" id="UP000291995"/>
    </source>
</evidence>
<evidence type="ECO:0000313" key="4">
    <source>
        <dbReference type="Proteomes" id="UP000230633"/>
    </source>
</evidence>
<accession>A0AAP8YRZ4</accession>